<dbReference type="EMBL" id="LR877151">
    <property type="protein sequence ID" value="CAD2216760.1"/>
    <property type="molecule type" value="Genomic_DNA"/>
</dbReference>
<keyword evidence="3" id="KW-0067">ATP-binding</keyword>
<feature type="domain" description="GHMP kinase N-terminal" evidence="4">
    <location>
        <begin position="115"/>
        <end position="181"/>
    </location>
</feature>
<dbReference type="GO" id="GO:0006012">
    <property type="term" value="P:galactose metabolic process"/>
    <property type="evidence" value="ECO:0007669"/>
    <property type="project" value="InterPro"/>
</dbReference>
<dbReference type="Gene3D" id="3.30.70.890">
    <property type="entry name" value="GHMP kinase, C-terminal domain"/>
    <property type="match status" value="1"/>
</dbReference>
<dbReference type="Pfam" id="PF10509">
    <property type="entry name" value="GalKase_gal_bdg"/>
    <property type="match status" value="1"/>
</dbReference>
<proteinExistence type="inferred from homology"/>
<dbReference type="InterPro" id="IPR014721">
    <property type="entry name" value="Ribsml_uS5_D2-typ_fold_subgr"/>
</dbReference>
<dbReference type="PRINTS" id="PR00959">
    <property type="entry name" value="MEVGALKINASE"/>
</dbReference>
<keyword evidence="8" id="KW-1185">Reference proteome</keyword>
<dbReference type="GO" id="GO:0004335">
    <property type="term" value="F:galactokinase activity"/>
    <property type="evidence" value="ECO:0007669"/>
    <property type="project" value="InterPro"/>
</dbReference>
<dbReference type="PANTHER" id="PTHR10457:SF7">
    <property type="entry name" value="GALACTOKINASE-RELATED"/>
    <property type="match status" value="1"/>
</dbReference>
<keyword evidence="7" id="KW-0808">Transferase</keyword>
<dbReference type="Gene3D" id="3.30.230.10">
    <property type="match status" value="1"/>
</dbReference>
<dbReference type="GO" id="GO:0005829">
    <property type="term" value="C:cytosol"/>
    <property type="evidence" value="ECO:0007669"/>
    <property type="project" value="TreeGrafter"/>
</dbReference>
<reference evidence="7 8" key="1">
    <citation type="submission" date="2020-08" db="EMBL/GenBank/DDBJ databases">
        <authorList>
            <person name="Newling K."/>
            <person name="Davey J."/>
            <person name="Forrester S."/>
        </authorList>
    </citation>
    <scope>NUCLEOTIDE SEQUENCE [LARGE SCALE GENOMIC DNA]</scope>
    <source>
        <strain evidence="8">Crithidia deanei Carvalho (ATCC PRA-265)</strain>
    </source>
</reference>
<evidence type="ECO:0000256" key="2">
    <source>
        <dbReference type="ARBA" id="ARBA00022741"/>
    </source>
</evidence>
<evidence type="ECO:0000313" key="7">
    <source>
        <dbReference type="EMBL" id="CAD2216760.1"/>
    </source>
</evidence>
<dbReference type="Pfam" id="PF00288">
    <property type="entry name" value="GHMP_kinases_N"/>
    <property type="match status" value="1"/>
</dbReference>
<evidence type="ECO:0000259" key="6">
    <source>
        <dbReference type="Pfam" id="PF10509"/>
    </source>
</evidence>
<evidence type="ECO:0000256" key="1">
    <source>
        <dbReference type="ARBA" id="ARBA00006566"/>
    </source>
</evidence>
<dbReference type="PIRSF" id="PIRSF000530">
    <property type="entry name" value="Galactokinase"/>
    <property type="match status" value="1"/>
</dbReference>
<dbReference type="SUPFAM" id="SSF54211">
    <property type="entry name" value="Ribosomal protein S5 domain 2-like"/>
    <property type="match status" value="1"/>
</dbReference>
<name>A0A7G2CA69_9TRYP</name>
<dbReference type="InterPro" id="IPR006206">
    <property type="entry name" value="Mevalonate/galactokinase"/>
</dbReference>
<sequence length="474" mass="52704">MGKESFTDEQLKGKIDALAPVFKEKFNVADESDVEWLLFSFAPGRINLIGEHVDYMGGWVCPAALVNGTYILVGRVKHLKKEQPAKLRFYSSQYREYFELSDTGPGAGKRVEWTNYVRGAVTLRLNYLGISIDHRTLRGVCMLIHGDVPMGAGLGTSASFGVALINALSAVVIEDYKRDSLLGTKRKYKVLPRLPQKERVMVAKQAQAVEELYCGVKVGIMGQFSAAMSDRDSFMILDCSSLTYQTYPFGPLVGNDHCFLIIDSHVRHDLLGKTKEVFNAVRSDQENAQKKISANLCKGEVFTLTDLVRSPYNYTTDGNVTQFLRQCKFFLTESEFLRSLYQVEEQRRTIEFRKVVLADHLSLNEKVKAIGALLNSSHTGMRDLLKVTIPQIDYIQRAITVQPDDVAGAKMMGGGFGGCVLALVRKGSVERVTENMRSAYKKQFGTSCDIYPMEKSGCGMFIAALSPPSNGAKL</sequence>
<dbReference type="SUPFAM" id="SSF55060">
    <property type="entry name" value="GHMP Kinase, C-terminal domain"/>
    <property type="match status" value="1"/>
</dbReference>
<dbReference type="PANTHER" id="PTHR10457">
    <property type="entry name" value="MEVALONATE KINASE/GALACTOKINASE"/>
    <property type="match status" value="1"/>
</dbReference>
<evidence type="ECO:0000313" key="8">
    <source>
        <dbReference type="Proteomes" id="UP000515908"/>
    </source>
</evidence>
<dbReference type="InterPro" id="IPR036554">
    <property type="entry name" value="GHMP_kinase_C_sf"/>
</dbReference>
<comment type="similarity">
    <text evidence="1">Belongs to the GHMP kinase family. GalK subfamily.</text>
</comment>
<accession>A0A7G2CA69</accession>
<dbReference type="Pfam" id="PF08544">
    <property type="entry name" value="GHMP_kinases_C"/>
    <property type="match status" value="1"/>
</dbReference>
<protein>
    <submittedName>
        <fullName evidence="7">Galactokinase galactose-binding signature/GHMP kinases N terminal domain/GHMP kinases C terminal, putative</fullName>
    </submittedName>
</protein>
<evidence type="ECO:0000259" key="4">
    <source>
        <dbReference type="Pfam" id="PF00288"/>
    </source>
</evidence>
<evidence type="ECO:0000256" key="3">
    <source>
        <dbReference type="ARBA" id="ARBA00022840"/>
    </source>
</evidence>
<dbReference type="PROSITE" id="PS00106">
    <property type="entry name" value="GALACTOKINASE"/>
    <property type="match status" value="1"/>
</dbReference>
<dbReference type="InterPro" id="IPR019539">
    <property type="entry name" value="GalKase_N"/>
</dbReference>
<keyword evidence="7" id="KW-0418">Kinase</keyword>
<dbReference type="InterPro" id="IPR019741">
    <property type="entry name" value="Galactokinase_CS"/>
</dbReference>
<dbReference type="InterPro" id="IPR020568">
    <property type="entry name" value="Ribosomal_Su5_D2-typ_SF"/>
</dbReference>
<gene>
    <name evidence="7" type="ORF">ADEAN_000423300</name>
</gene>
<evidence type="ECO:0000259" key="5">
    <source>
        <dbReference type="Pfam" id="PF08544"/>
    </source>
</evidence>
<dbReference type="InterPro" id="IPR000705">
    <property type="entry name" value="Galactokinase"/>
</dbReference>
<keyword evidence="2" id="KW-0547">Nucleotide-binding</keyword>
<dbReference type="PRINTS" id="PR00473">
    <property type="entry name" value="GALCTOKINASE"/>
</dbReference>
<dbReference type="InterPro" id="IPR006204">
    <property type="entry name" value="GHMP_kinase_N_dom"/>
</dbReference>
<dbReference type="InterPro" id="IPR013750">
    <property type="entry name" value="GHMP_kinase_C_dom"/>
</dbReference>
<feature type="domain" description="GHMP kinase C-terminal" evidence="5">
    <location>
        <begin position="367"/>
        <end position="441"/>
    </location>
</feature>
<organism evidence="7 8">
    <name type="scientific">Angomonas deanei</name>
    <dbReference type="NCBI Taxonomy" id="59799"/>
    <lineage>
        <taxon>Eukaryota</taxon>
        <taxon>Discoba</taxon>
        <taxon>Euglenozoa</taxon>
        <taxon>Kinetoplastea</taxon>
        <taxon>Metakinetoplastina</taxon>
        <taxon>Trypanosomatida</taxon>
        <taxon>Trypanosomatidae</taxon>
        <taxon>Strigomonadinae</taxon>
        <taxon>Angomonas</taxon>
    </lineage>
</organism>
<dbReference type="OrthoDB" id="275179at2759"/>
<dbReference type="GO" id="GO:0005524">
    <property type="term" value="F:ATP binding"/>
    <property type="evidence" value="ECO:0007669"/>
    <property type="project" value="UniProtKB-KW"/>
</dbReference>
<dbReference type="Proteomes" id="UP000515908">
    <property type="component" value="Chromosome 07"/>
</dbReference>
<dbReference type="VEuPathDB" id="TriTrypDB:ADEAN_000423300"/>
<feature type="domain" description="Galactokinase N-terminal" evidence="6">
    <location>
        <begin position="22"/>
        <end position="74"/>
    </location>
</feature>
<dbReference type="AlphaFoldDB" id="A0A7G2CA69"/>